<organism evidence="1 2">
    <name type="scientific">Hyalomma asiaticum</name>
    <name type="common">Tick</name>
    <dbReference type="NCBI Taxonomy" id="266040"/>
    <lineage>
        <taxon>Eukaryota</taxon>
        <taxon>Metazoa</taxon>
        <taxon>Ecdysozoa</taxon>
        <taxon>Arthropoda</taxon>
        <taxon>Chelicerata</taxon>
        <taxon>Arachnida</taxon>
        <taxon>Acari</taxon>
        <taxon>Parasitiformes</taxon>
        <taxon>Ixodida</taxon>
        <taxon>Ixodoidea</taxon>
        <taxon>Ixodidae</taxon>
        <taxon>Hyalomminae</taxon>
        <taxon>Hyalomma</taxon>
    </lineage>
</organism>
<sequence>MAALAEESPAGFTLNSTSAYDLLLSEAGRILKFTPDRIPLSPQHRARVPNGVAPSSRSEERDRRVRRPRSPPYLCQHRQQLGAHLPAQAAIAASRGSRGAHLVSHFVGTSPLFSTDNCRGAGRGCAPARGGEQQHERRGEIFHRPLMLLIAHHPSLNCTLFASGISTQQQQSADRGPS</sequence>
<protein>
    <submittedName>
        <fullName evidence="1">Uncharacterized protein</fullName>
    </submittedName>
</protein>
<dbReference type="EMBL" id="CM023481">
    <property type="protein sequence ID" value="KAH6946197.1"/>
    <property type="molecule type" value="Genomic_DNA"/>
</dbReference>
<accession>A0ACB7TIQ4</accession>
<dbReference type="Proteomes" id="UP000821845">
    <property type="component" value="Chromosome 1"/>
</dbReference>
<gene>
    <name evidence="1" type="ORF">HPB50_012114</name>
</gene>
<name>A0ACB7TIQ4_HYAAI</name>
<reference evidence="1" key="1">
    <citation type="submission" date="2020-05" db="EMBL/GenBank/DDBJ databases">
        <title>Large-scale comparative analyses of tick genomes elucidate their genetic diversity and vector capacities.</title>
        <authorList>
            <person name="Jia N."/>
            <person name="Wang J."/>
            <person name="Shi W."/>
            <person name="Du L."/>
            <person name="Sun Y."/>
            <person name="Zhan W."/>
            <person name="Jiang J."/>
            <person name="Wang Q."/>
            <person name="Zhang B."/>
            <person name="Ji P."/>
            <person name="Sakyi L.B."/>
            <person name="Cui X."/>
            <person name="Yuan T."/>
            <person name="Jiang B."/>
            <person name="Yang W."/>
            <person name="Lam T.T.-Y."/>
            <person name="Chang Q."/>
            <person name="Ding S."/>
            <person name="Wang X."/>
            <person name="Zhu J."/>
            <person name="Ruan X."/>
            <person name="Zhao L."/>
            <person name="Wei J."/>
            <person name="Que T."/>
            <person name="Du C."/>
            <person name="Cheng J."/>
            <person name="Dai P."/>
            <person name="Han X."/>
            <person name="Huang E."/>
            <person name="Gao Y."/>
            <person name="Liu J."/>
            <person name="Shao H."/>
            <person name="Ye R."/>
            <person name="Li L."/>
            <person name="Wei W."/>
            <person name="Wang X."/>
            <person name="Wang C."/>
            <person name="Yang T."/>
            <person name="Huo Q."/>
            <person name="Li W."/>
            <person name="Guo W."/>
            <person name="Chen H."/>
            <person name="Zhou L."/>
            <person name="Ni X."/>
            <person name="Tian J."/>
            <person name="Zhou Y."/>
            <person name="Sheng Y."/>
            <person name="Liu T."/>
            <person name="Pan Y."/>
            <person name="Xia L."/>
            <person name="Li J."/>
            <person name="Zhao F."/>
            <person name="Cao W."/>
        </authorList>
    </citation>
    <scope>NUCLEOTIDE SEQUENCE</scope>
    <source>
        <strain evidence="1">Hyas-2018</strain>
    </source>
</reference>
<proteinExistence type="predicted"/>
<keyword evidence="2" id="KW-1185">Reference proteome</keyword>
<comment type="caution">
    <text evidence="1">The sequence shown here is derived from an EMBL/GenBank/DDBJ whole genome shotgun (WGS) entry which is preliminary data.</text>
</comment>
<evidence type="ECO:0000313" key="1">
    <source>
        <dbReference type="EMBL" id="KAH6946197.1"/>
    </source>
</evidence>
<evidence type="ECO:0000313" key="2">
    <source>
        <dbReference type="Proteomes" id="UP000821845"/>
    </source>
</evidence>